<dbReference type="Proteomes" id="UP000887565">
    <property type="component" value="Unplaced"/>
</dbReference>
<protein>
    <submittedName>
        <fullName evidence="2">Ovule protein</fullName>
    </submittedName>
</protein>
<sequence length="78" mass="9106">MKCLKIVYGIKGLAIFPAPTSSFEMVWKHHNRVLFRIKFMSLVDEELLTNTKLIRLLELYQSSRYAEICCLSTHKLTS</sequence>
<evidence type="ECO:0000313" key="2">
    <source>
        <dbReference type="WBParaSite" id="nRc.2.0.1.t12975-RA"/>
    </source>
</evidence>
<proteinExistence type="predicted"/>
<evidence type="ECO:0000313" key="1">
    <source>
        <dbReference type="Proteomes" id="UP000887565"/>
    </source>
</evidence>
<reference evidence="2" key="1">
    <citation type="submission" date="2022-11" db="UniProtKB">
        <authorList>
            <consortium name="WormBaseParasite"/>
        </authorList>
    </citation>
    <scope>IDENTIFICATION</scope>
</reference>
<keyword evidence="1" id="KW-1185">Reference proteome</keyword>
<name>A0A915IFQ7_ROMCU</name>
<dbReference type="WBParaSite" id="nRc.2.0.1.t12975-RA">
    <property type="protein sequence ID" value="nRc.2.0.1.t12975-RA"/>
    <property type="gene ID" value="nRc.2.0.1.g12975"/>
</dbReference>
<dbReference type="AlphaFoldDB" id="A0A915IFQ7"/>
<organism evidence="1 2">
    <name type="scientific">Romanomermis culicivorax</name>
    <name type="common">Nematode worm</name>
    <dbReference type="NCBI Taxonomy" id="13658"/>
    <lineage>
        <taxon>Eukaryota</taxon>
        <taxon>Metazoa</taxon>
        <taxon>Ecdysozoa</taxon>
        <taxon>Nematoda</taxon>
        <taxon>Enoplea</taxon>
        <taxon>Dorylaimia</taxon>
        <taxon>Mermithida</taxon>
        <taxon>Mermithoidea</taxon>
        <taxon>Mermithidae</taxon>
        <taxon>Romanomermis</taxon>
    </lineage>
</organism>
<accession>A0A915IFQ7</accession>